<dbReference type="RefSeq" id="WP_217666976.1">
    <property type="nucleotide sequence ID" value="NZ_JAHRID010000001.1"/>
</dbReference>
<dbReference type="Pfam" id="PF14224">
    <property type="entry name" value="DUF4331"/>
    <property type="match status" value="1"/>
</dbReference>
<gene>
    <name evidence="1" type="ORF">KQY15_02730</name>
</gene>
<keyword evidence="2" id="KW-1185">Reference proteome</keyword>
<reference evidence="1 2" key="1">
    <citation type="submission" date="2021-06" db="EMBL/GenBank/DDBJ databases">
        <title>Rheinheimera indica sp. nov., isolated from deep-sea sediment.</title>
        <authorList>
            <person name="Wang Z."/>
            <person name="Zhang X.-Y."/>
        </authorList>
    </citation>
    <scope>NUCLEOTIDE SEQUENCE [LARGE SCALE GENOMIC DNA]</scope>
    <source>
        <strain evidence="1 2">SM2107</strain>
    </source>
</reference>
<protein>
    <submittedName>
        <fullName evidence="1">DUF4331 domain-containing protein</fullName>
    </submittedName>
</protein>
<name>A0ABS6MIE7_9GAMM</name>
<proteinExistence type="predicted"/>
<comment type="caution">
    <text evidence="1">The sequence shown here is derived from an EMBL/GenBank/DDBJ whole genome shotgun (WGS) entry which is preliminary data.</text>
</comment>
<organism evidence="1 2">
    <name type="scientific">Arsukibacterium indicum</name>
    <dbReference type="NCBI Taxonomy" id="2848612"/>
    <lineage>
        <taxon>Bacteria</taxon>
        <taxon>Pseudomonadati</taxon>
        <taxon>Pseudomonadota</taxon>
        <taxon>Gammaproteobacteria</taxon>
        <taxon>Chromatiales</taxon>
        <taxon>Chromatiaceae</taxon>
        <taxon>Arsukibacterium</taxon>
    </lineage>
</organism>
<evidence type="ECO:0000313" key="1">
    <source>
        <dbReference type="EMBL" id="MBV2128012.1"/>
    </source>
</evidence>
<evidence type="ECO:0000313" key="2">
    <source>
        <dbReference type="Proteomes" id="UP000704611"/>
    </source>
</evidence>
<dbReference type="EMBL" id="JAHRID010000001">
    <property type="protein sequence ID" value="MBV2128012.1"/>
    <property type="molecule type" value="Genomic_DNA"/>
</dbReference>
<dbReference type="InterPro" id="IPR025566">
    <property type="entry name" value="DUF4331"/>
</dbReference>
<dbReference type="Proteomes" id="UP000704611">
    <property type="component" value="Unassembled WGS sequence"/>
</dbReference>
<accession>A0ABS6MIE7</accession>
<sequence>MQRSMLFVAVTSALSAAIIVSDVQASSHREAPSITRSPTVDATDFYIFNSYETGREGYVTLIANYIPLQDAYGGPNYFAMDPSAVYSIHIDNDGDAMPNMSFNFRFKNSLANEGAGVELPIGPEGNQRMVAVPLKNVGGISSGSSAALNFIENYTVELTSGSSSNMLMPGDGAMHFTKPYDFVGTKTFTSATEYQAYADQYVYDVTMPGCETSARIFVGQRKDPFVVNLGETFDLVNYVPVEGDSAPGAGDGGGFPGGITQSSANDDLRDKNVTSLAVEVPASCITGSGNGVVGAWTTASLPQARILNPNATFERPEVAGGALVQVSRLSNPLVNELVIGLADKDKFNSSKPSADGQFADYVTHPSLPALLNILFRDAVNSTLGTDIQDLAPSNFPRLDLVNAFLTGVAGVNQLATVTPSEMLRLNTAIPAKPAAMQSPFGVAGNDLAGFPNGRRPGDDVVDIALRVVMGALCHDIPVNGIPTNLGYCMPEDAPVGNVPFTDGAPLNASMLNSEFPYLLTPLAGSPN</sequence>